<keyword evidence="11" id="KW-1185">Reference proteome</keyword>
<evidence type="ECO:0000313" key="11">
    <source>
        <dbReference type="Proteomes" id="UP001430953"/>
    </source>
</evidence>
<keyword evidence="8 9" id="KW-0807">Transducer</keyword>
<evidence type="ECO:0000256" key="3">
    <source>
        <dbReference type="ARBA" id="ARBA00022692"/>
    </source>
</evidence>
<sequence>MSNEKKSVSTICRSVEFGLRVIGVWPGTSCAILRRVCYLLSMAVFQTFQYQYLIIHFSESNIFLLMDVLSATLVYTLLFIKLIIIVFNVRLLDDIVAHVNEDWKKRDVSDEYVMNRMAYVSRWFSNLIISSHAISVLLYAAGTLLRHKSSNQTDARELLLKMELPFKIESTSVYFTILVTQFVHQVSAASILSVINCLLLSLVLHVCGQIDVMREKLCKITRSNIKQDENKSIAKMLIIRHQKIISFSNNIETLFSNIALVQFVSNTLVLCSLGFVIVTSIGVPGGLPMLVKSVFFYILVNVEAFVYCFLGEYLSTKSKTIGDAAYEALWYDLNPVQNRDILFIIVRSQKYLSLTIGKVANLSLKQFTNIVKASASYMSVLHAMY</sequence>
<evidence type="ECO:0000256" key="9">
    <source>
        <dbReference type="RuleBase" id="RU351113"/>
    </source>
</evidence>
<evidence type="ECO:0000313" key="10">
    <source>
        <dbReference type="EMBL" id="KAL0134013.1"/>
    </source>
</evidence>
<feature type="transmembrane region" description="Helical" evidence="9">
    <location>
        <begin position="263"/>
        <end position="283"/>
    </location>
</feature>
<organism evidence="10 11">
    <name type="scientific">Cardiocondyla obscurior</name>
    <dbReference type="NCBI Taxonomy" id="286306"/>
    <lineage>
        <taxon>Eukaryota</taxon>
        <taxon>Metazoa</taxon>
        <taxon>Ecdysozoa</taxon>
        <taxon>Arthropoda</taxon>
        <taxon>Hexapoda</taxon>
        <taxon>Insecta</taxon>
        <taxon>Pterygota</taxon>
        <taxon>Neoptera</taxon>
        <taxon>Endopterygota</taxon>
        <taxon>Hymenoptera</taxon>
        <taxon>Apocrita</taxon>
        <taxon>Aculeata</taxon>
        <taxon>Formicoidea</taxon>
        <taxon>Formicidae</taxon>
        <taxon>Myrmicinae</taxon>
        <taxon>Cardiocondyla</taxon>
    </lineage>
</organism>
<reference evidence="10 11" key="1">
    <citation type="submission" date="2023-03" db="EMBL/GenBank/DDBJ databases">
        <title>High recombination rates correlate with genetic variation in Cardiocondyla obscurior ants.</title>
        <authorList>
            <person name="Errbii M."/>
        </authorList>
    </citation>
    <scope>NUCLEOTIDE SEQUENCE [LARGE SCALE GENOMIC DNA]</scope>
    <source>
        <strain evidence="10">Alpha-2009</strain>
        <tissue evidence="10">Whole body</tissue>
    </source>
</reference>
<feature type="transmembrane region" description="Helical" evidence="9">
    <location>
        <begin position="189"/>
        <end position="207"/>
    </location>
</feature>
<dbReference type="GO" id="GO:0005549">
    <property type="term" value="F:odorant binding"/>
    <property type="evidence" value="ECO:0007669"/>
    <property type="project" value="InterPro"/>
</dbReference>
<evidence type="ECO:0000256" key="2">
    <source>
        <dbReference type="ARBA" id="ARBA00022606"/>
    </source>
</evidence>
<keyword evidence="7 9" id="KW-0675">Receptor</keyword>
<dbReference type="InterPro" id="IPR004117">
    <property type="entry name" value="7tm6_olfct_rcpt"/>
</dbReference>
<gene>
    <name evidence="10" type="ORF">PUN28_001130</name>
</gene>
<proteinExistence type="inferred from homology"/>
<feature type="transmembrane region" description="Helical" evidence="9">
    <location>
        <begin position="123"/>
        <end position="145"/>
    </location>
</feature>
<evidence type="ECO:0000256" key="7">
    <source>
        <dbReference type="ARBA" id="ARBA00023170"/>
    </source>
</evidence>
<comment type="caution">
    <text evidence="9">Lacks conserved residue(s) required for the propagation of feature annotation.</text>
</comment>
<feature type="transmembrane region" description="Helical" evidence="9">
    <location>
        <begin position="62"/>
        <end position="87"/>
    </location>
</feature>
<keyword evidence="5 9" id="KW-1133">Transmembrane helix</keyword>
<accession>A0AAW2H3N3</accession>
<dbReference type="GO" id="GO:0005886">
    <property type="term" value="C:plasma membrane"/>
    <property type="evidence" value="ECO:0007669"/>
    <property type="project" value="UniProtKB-SubCell"/>
</dbReference>
<protein>
    <recommendedName>
        <fullName evidence="9">Odorant receptor</fullName>
    </recommendedName>
</protein>
<dbReference type="EMBL" id="JADYXP020000001">
    <property type="protein sequence ID" value="KAL0134013.1"/>
    <property type="molecule type" value="Genomic_DNA"/>
</dbReference>
<comment type="caution">
    <text evidence="10">The sequence shown here is derived from an EMBL/GenBank/DDBJ whole genome shotgun (WGS) entry which is preliminary data.</text>
</comment>
<evidence type="ECO:0000256" key="5">
    <source>
        <dbReference type="ARBA" id="ARBA00022989"/>
    </source>
</evidence>
<dbReference type="Pfam" id="PF02949">
    <property type="entry name" value="7tm_6"/>
    <property type="match status" value="1"/>
</dbReference>
<name>A0AAW2H3N3_9HYME</name>
<evidence type="ECO:0000256" key="1">
    <source>
        <dbReference type="ARBA" id="ARBA00004141"/>
    </source>
</evidence>
<evidence type="ECO:0000256" key="4">
    <source>
        <dbReference type="ARBA" id="ARBA00022725"/>
    </source>
</evidence>
<evidence type="ECO:0000256" key="6">
    <source>
        <dbReference type="ARBA" id="ARBA00023136"/>
    </source>
</evidence>
<dbReference type="PANTHER" id="PTHR21137:SF42">
    <property type="entry name" value="ODORANT RECEPTOR 83A"/>
    <property type="match status" value="1"/>
</dbReference>
<dbReference type="AlphaFoldDB" id="A0AAW2H3N3"/>
<dbReference type="PANTHER" id="PTHR21137">
    <property type="entry name" value="ODORANT RECEPTOR"/>
    <property type="match status" value="1"/>
</dbReference>
<keyword evidence="2 9" id="KW-0716">Sensory transduction</keyword>
<keyword evidence="3 9" id="KW-0812">Transmembrane</keyword>
<dbReference type="GO" id="GO:0004984">
    <property type="term" value="F:olfactory receptor activity"/>
    <property type="evidence" value="ECO:0007669"/>
    <property type="project" value="InterPro"/>
</dbReference>
<comment type="subcellular location">
    <subcellularLocation>
        <location evidence="9">Cell membrane</location>
        <topology evidence="9">Multi-pass membrane protein</topology>
    </subcellularLocation>
    <subcellularLocation>
        <location evidence="1">Membrane</location>
        <topology evidence="1">Multi-pass membrane protein</topology>
    </subcellularLocation>
</comment>
<comment type="similarity">
    <text evidence="9">Belongs to the insect chemoreceptor superfamily. Heteromeric odorant receptor channel (TC 1.A.69) family.</text>
</comment>
<feature type="transmembrane region" description="Helical" evidence="9">
    <location>
        <begin position="289"/>
        <end position="310"/>
    </location>
</feature>
<keyword evidence="4 9" id="KW-0552">Olfaction</keyword>
<keyword evidence="6 9" id="KW-0472">Membrane</keyword>
<dbReference type="Proteomes" id="UP001430953">
    <property type="component" value="Unassembled WGS sequence"/>
</dbReference>
<evidence type="ECO:0000256" key="8">
    <source>
        <dbReference type="ARBA" id="ARBA00023224"/>
    </source>
</evidence>
<dbReference type="GO" id="GO:0007165">
    <property type="term" value="P:signal transduction"/>
    <property type="evidence" value="ECO:0007669"/>
    <property type="project" value="UniProtKB-KW"/>
</dbReference>